<sequence>GASINLIALGTVDGKTFFADTTQRNWTAARTYCSGMGMRLAEITSKAQWDLLASAHNTTTFQQDHWTAARDSHTSRQFTWDGSLSEPSETFGEWRNTHEHGNKQIN</sequence>
<organism evidence="3 4">
    <name type="scientific">Orchesella cincta</name>
    <name type="common">Springtail</name>
    <name type="synonym">Podura cincta</name>
    <dbReference type="NCBI Taxonomy" id="48709"/>
    <lineage>
        <taxon>Eukaryota</taxon>
        <taxon>Metazoa</taxon>
        <taxon>Ecdysozoa</taxon>
        <taxon>Arthropoda</taxon>
        <taxon>Hexapoda</taxon>
        <taxon>Collembola</taxon>
        <taxon>Entomobryomorpha</taxon>
        <taxon>Entomobryoidea</taxon>
        <taxon>Orchesellidae</taxon>
        <taxon>Orchesellinae</taxon>
        <taxon>Orchesella</taxon>
    </lineage>
</organism>
<keyword evidence="3" id="KW-0675">Receptor</keyword>
<dbReference type="CDD" id="cd00037">
    <property type="entry name" value="CLECT"/>
    <property type="match status" value="1"/>
</dbReference>
<accession>A0A1D2M6C2</accession>
<feature type="non-terminal residue" evidence="3">
    <location>
        <position position="1"/>
    </location>
</feature>
<dbReference type="EMBL" id="LJIJ01003456">
    <property type="protein sequence ID" value="ODM88530.1"/>
    <property type="molecule type" value="Genomic_DNA"/>
</dbReference>
<dbReference type="InterPro" id="IPR016187">
    <property type="entry name" value="CTDL_fold"/>
</dbReference>
<feature type="compositionally biased region" description="Polar residues" evidence="1">
    <location>
        <begin position="78"/>
        <end position="88"/>
    </location>
</feature>
<dbReference type="InterPro" id="IPR016186">
    <property type="entry name" value="C-type_lectin-like/link_sf"/>
</dbReference>
<evidence type="ECO:0000313" key="3">
    <source>
        <dbReference type="EMBL" id="ODM88530.1"/>
    </source>
</evidence>
<dbReference type="Pfam" id="PF00059">
    <property type="entry name" value="Lectin_C"/>
    <property type="match status" value="1"/>
</dbReference>
<dbReference type="Gene3D" id="3.10.100.10">
    <property type="entry name" value="Mannose-Binding Protein A, subunit A"/>
    <property type="match status" value="1"/>
</dbReference>
<comment type="caution">
    <text evidence="3">The sequence shown here is derived from an EMBL/GenBank/DDBJ whole genome shotgun (WGS) entry which is preliminary data.</text>
</comment>
<evidence type="ECO:0000256" key="1">
    <source>
        <dbReference type="SAM" id="MobiDB-lite"/>
    </source>
</evidence>
<dbReference type="Proteomes" id="UP000094527">
    <property type="component" value="Unassembled WGS sequence"/>
</dbReference>
<dbReference type="SUPFAM" id="SSF56436">
    <property type="entry name" value="C-type lectin-like"/>
    <property type="match status" value="1"/>
</dbReference>
<evidence type="ECO:0000259" key="2">
    <source>
        <dbReference type="PROSITE" id="PS50041"/>
    </source>
</evidence>
<dbReference type="InterPro" id="IPR001304">
    <property type="entry name" value="C-type_lectin-like"/>
</dbReference>
<dbReference type="PROSITE" id="PS50041">
    <property type="entry name" value="C_TYPE_LECTIN_2"/>
    <property type="match status" value="1"/>
</dbReference>
<name>A0A1D2M6C2_ORCCI</name>
<proteinExistence type="predicted"/>
<gene>
    <name evidence="3" type="ORF">Ocin01_18152</name>
</gene>
<feature type="compositionally biased region" description="Basic and acidic residues" evidence="1">
    <location>
        <begin position="95"/>
        <end position="106"/>
    </location>
</feature>
<feature type="domain" description="C-type lectin" evidence="2">
    <location>
        <begin position="12"/>
        <end position="106"/>
    </location>
</feature>
<dbReference type="AlphaFoldDB" id="A0A1D2M6C2"/>
<keyword evidence="4" id="KW-1185">Reference proteome</keyword>
<reference evidence="3 4" key="1">
    <citation type="journal article" date="2016" name="Genome Biol. Evol.">
        <title>Gene Family Evolution Reflects Adaptation to Soil Environmental Stressors in the Genome of the Collembolan Orchesella cincta.</title>
        <authorList>
            <person name="Faddeeva-Vakhrusheva A."/>
            <person name="Derks M.F."/>
            <person name="Anvar S.Y."/>
            <person name="Agamennone V."/>
            <person name="Suring W."/>
            <person name="Smit S."/>
            <person name="van Straalen N.M."/>
            <person name="Roelofs D."/>
        </authorList>
    </citation>
    <scope>NUCLEOTIDE SEQUENCE [LARGE SCALE GENOMIC DNA]</scope>
    <source>
        <tissue evidence="3">Mixed pool</tissue>
    </source>
</reference>
<evidence type="ECO:0000313" key="4">
    <source>
        <dbReference type="Proteomes" id="UP000094527"/>
    </source>
</evidence>
<dbReference type="OrthoDB" id="538816at2759"/>
<protein>
    <submittedName>
        <fullName evidence="3">Low affinity immunoglobulin epsilon Fc receptor</fullName>
    </submittedName>
</protein>
<feature type="region of interest" description="Disordered" evidence="1">
    <location>
        <begin position="78"/>
        <end position="106"/>
    </location>
</feature>